<feature type="transmembrane region" description="Helical" evidence="1">
    <location>
        <begin position="156"/>
        <end position="184"/>
    </location>
</feature>
<reference evidence="3" key="2">
    <citation type="submission" date="2015-06" db="UniProtKB">
        <authorList>
            <consortium name="EnsemblMetazoa"/>
        </authorList>
    </citation>
    <scope>IDENTIFICATION</scope>
</reference>
<evidence type="ECO:0000313" key="3">
    <source>
        <dbReference type="EnsemblMetazoa" id="tetur23g01130.1"/>
    </source>
</evidence>
<dbReference type="HOGENOM" id="CLU_072573_4_2_1"/>
<dbReference type="OrthoDB" id="10266771at2759"/>
<dbReference type="EnsemblMetazoa" id="tetur23g01130.1">
    <property type="protein sequence ID" value="tetur23g01130.1"/>
    <property type="gene ID" value="tetur23g01130"/>
</dbReference>
<keyword evidence="1" id="KW-0472">Membrane</keyword>
<organism evidence="3 4">
    <name type="scientific">Tetranychus urticae</name>
    <name type="common">Two-spotted spider mite</name>
    <dbReference type="NCBI Taxonomy" id="32264"/>
    <lineage>
        <taxon>Eukaryota</taxon>
        <taxon>Metazoa</taxon>
        <taxon>Ecdysozoa</taxon>
        <taxon>Arthropoda</taxon>
        <taxon>Chelicerata</taxon>
        <taxon>Arachnida</taxon>
        <taxon>Acari</taxon>
        <taxon>Acariformes</taxon>
        <taxon>Trombidiformes</taxon>
        <taxon>Prostigmata</taxon>
        <taxon>Eleutherengona</taxon>
        <taxon>Raphignathae</taxon>
        <taxon>Tetranychoidea</taxon>
        <taxon>Tetranychidae</taxon>
        <taxon>Tetranychus</taxon>
    </lineage>
</organism>
<feature type="transmembrane region" description="Helical" evidence="1">
    <location>
        <begin position="62"/>
        <end position="83"/>
    </location>
</feature>
<keyword evidence="1" id="KW-0812">Transmembrane</keyword>
<keyword evidence="4" id="KW-1185">Reference proteome</keyword>
<feature type="domain" description="Phosphatidic acid phosphatase type 2/haloperoxidase" evidence="2">
    <location>
        <begin position="60"/>
        <end position="169"/>
    </location>
</feature>
<dbReference type="OMA" id="LKINCKF"/>
<dbReference type="eggNOG" id="KOG4268">
    <property type="taxonomic scope" value="Eukaryota"/>
</dbReference>
<dbReference type="PANTHER" id="PTHR14969">
    <property type="entry name" value="SPHINGOSINE-1-PHOSPHATE PHOSPHOHYDROLASE"/>
    <property type="match status" value="1"/>
</dbReference>
<dbReference type="SMART" id="SM00014">
    <property type="entry name" value="acidPPc"/>
    <property type="match status" value="1"/>
</dbReference>
<name>T1KVL9_TETUR</name>
<dbReference type="SUPFAM" id="SSF48317">
    <property type="entry name" value="Acid phosphatase/Vanadium-dependent haloperoxidase"/>
    <property type="match status" value="1"/>
</dbReference>
<evidence type="ECO:0000259" key="2">
    <source>
        <dbReference type="SMART" id="SM00014"/>
    </source>
</evidence>
<dbReference type="InterPro" id="IPR036938">
    <property type="entry name" value="PAP2/HPO_sf"/>
</dbReference>
<dbReference type="EMBL" id="CAEY01000613">
    <property type="status" value="NOT_ANNOTATED_CDS"/>
    <property type="molecule type" value="Genomic_DNA"/>
</dbReference>
<dbReference type="GO" id="GO:0042392">
    <property type="term" value="F:sphingosine-1-phosphate phosphatase activity"/>
    <property type="evidence" value="ECO:0007669"/>
    <property type="project" value="TreeGrafter"/>
</dbReference>
<sequence length="208" mass="23662">MDRIKEKVKDIDITLSYQLFKSYPKGVKYRRILSTLEWSCHGIPWFAGVIIAIYLWPSSELLAQLLAGLLLDVITVAIVKALARRRRPTYANQEDQFIVASIDKHSMPSGHASRAVYIALLLNNGSFWSQLTWIWAISVGLSRIFLGRHHILDVTAGFLFAFFNYSLQFSFGGFLNKIIVWILLHQFSNTNDLADTENINVGNIVDDD</sequence>
<dbReference type="PANTHER" id="PTHR14969:SF13">
    <property type="entry name" value="AT30094P"/>
    <property type="match status" value="1"/>
</dbReference>
<dbReference type="Gene3D" id="1.20.144.10">
    <property type="entry name" value="Phosphatidic acid phosphatase type 2/haloperoxidase"/>
    <property type="match status" value="1"/>
</dbReference>
<evidence type="ECO:0000313" key="4">
    <source>
        <dbReference type="Proteomes" id="UP000015104"/>
    </source>
</evidence>
<protein>
    <recommendedName>
        <fullName evidence="2">Phosphatidic acid phosphatase type 2/haloperoxidase domain-containing protein</fullName>
    </recommendedName>
</protein>
<dbReference type="InterPro" id="IPR000326">
    <property type="entry name" value="PAP2/HPO"/>
</dbReference>
<dbReference type="Proteomes" id="UP000015104">
    <property type="component" value="Unassembled WGS sequence"/>
</dbReference>
<gene>
    <name evidence="3" type="primary">107367790</name>
</gene>
<accession>T1KVL9</accession>
<reference evidence="4" key="1">
    <citation type="submission" date="2011-08" db="EMBL/GenBank/DDBJ databases">
        <authorList>
            <person name="Rombauts S."/>
        </authorList>
    </citation>
    <scope>NUCLEOTIDE SEQUENCE</scope>
    <source>
        <strain evidence="4">London</strain>
    </source>
</reference>
<feature type="transmembrane region" description="Helical" evidence="1">
    <location>
        <begin position="115"/>
        <end position="136"/>
    </location>
</feature>
<dbReference type="KEGG" id="tut:107367790"/>
<keyword evidence="1" id="KW-1133">Transmembrane helix</keyword>
<dbReference type="AlphaFoldDB" id="T1KVL9"/>
<feature type="transmembrane region" description="Helical" evidence="1">
    <location>
        <begin position="38"/>
        <end position="56"/>
    </location>
</feature>
<dbReference type="Pfam" id="PF01569">
    <property type="entry name" value="PAP2"/>
    <property type="match status" value="1"/>
</dbReference>
<evidence type="ECO:0000256" key="1">
    <source>
        <dbReference type="SAM" id="Phobius"/>
    </source>
</evidence>
<proteinExistence type="predicted"/>